<accession>N6ZYY0</accession>
<dbReference type="InterPro" id="IPR009163">
    <property type="entry name" value="Ap4A_phos1/2"/>
</dbReference>
<dbReference type="InterPro" id="IPR045759">
    <property type="entry name" value="Ap4A_phos1/2_N"/>
</dbReference>
<evidence type="ECO:0000259" key="2">
    <source>
        <dbReference type="Pfam" id="PF09830"/>
    </source>
</evidence>
<dbReference type="Gene3D" id="3.30.428.70">
    <property type="match status" value="1"/>
</dbReference>
<evidence type="ECO:0000259" key="3">
    <source>
        <dbReference type="Pfam" id="PF19327"/>
    </source>
</evidence>
<name>N6ZYY0_9RHOO</name>
<evidence type="ECO:0000256" key="1">
    <source>
        <dbReference type="PIRSR" id="PIRSR000846-1"/>
    </source>
</evidence>
<proteinExistence type="predicted"/>
<organism evidence="4 5">
    <name type="scientific">Thauera phenylacetica B4P</name>
    <dbReference type="NCBI Taxonomy" id="1234382"/>
    <lineage>
        <taxon>Bacteria</taxon>
        <taxon>Pseudomonadati</taxon>
        <taxon>Pseudomonadota</taxon>
        <taxon>Betaproteobacteria</taxon>
        <taxon>Rhodocyclales</taxon>
        <taxon>Zoogloeaceae</taxon>
        <taxon>Thauera</taxon>
    </lineage>
</organism>
<feature type="domain" description="Ap4A phosphorylase 1/2 N-terminal" evidence="3">
    <location>
        <begin position="4"/>
        <end position="147"/>
    </location>
</feature>
<feature type="active site" description="Nucleophile" evidence="1">
    <location>
        <position position="136"/>
    </location>
</feature>
<keyword evidence="4" id="KW-0808">Transferase</keyword>
<dbReference type="Proteomes" id="UP000013047">
    <property type="component" value="Unassembled WGS sequence"/>
</dbReference>
<dbReference type="PANTHER" id="PTHR38420:SF1">
    <property type="entry name" value="PUTATIVE (AFU_ORTHOLOGUE AFUA_5G14690)-RELATED"/>
    <property type="match status" value="1"/>
</dbReference>
<reference evidence="4 5" key="1">
    <citation type="submission" date="2012-09" db="EMBL/GenBank/DDBJ databases">
        <title>Draft Genome Sequences of 6 Strains from Genus Thauera.</title>
        <authorList>
            <person name="Liu B."/>
            <person name="Shapleigh J.P."/>
            <person name="Frostegard A.H."/>
        </authorList>
    </citation>
    <scope>NUCLEOTIDE SEQUENCE [LARGE SCALE GENOMIC DNA]</scope>
    <source>
        <strain evidence="4 5">B4P</strain>
    </source>
</reference>
<dbReference type="PIRSF" id="PIRSF000846">
    <property type="entry name" value="ATP_adenylyltr"/>
    <property type="match status" value="1"/>
</dbReference>
<dbReference type="AlphaFoldDB" id="N6ZYY0"/>
<dbReference type="GO" id="GO:0003877">
    <property type="term" value="F:ATP:ADP adenylyltransferase activity"/>
    <property type="evidence" value="ECO:0007669"/>
    <property type="project" value="InterPro"/>
</dbReference>
<comment type="caution">
    <text evidence="4">The sequence shown here is derived from an EMBL/GenBank/DDBJ whole genome shotgun (WGS) entry which is preliminary data.</text>
</comment>
<dbReference type="InterPro" id="IPR019200">
    <property type="entry name" value="ATP_adenylylTrfase_C"/>
</dbReference>
<dbReference type="GO" id="GO:0009117">
    <property type="term" value="P:nucleotide metabolic process"/>
    <property type="evidence" value="ECO:0007669"/>
    <property type="project" value="InterPro"/>
</dbReference>
<evidence type="ECO:0000313" key="5">
    <source>
        <dbReference type="Proteomes" id="UP000013047"/>
    </source>
</evidence>
<dbReference type="InterPro" id="IPR036265">
    <property type="entry name" value="HIT-like_sf"/>
</dbReference>
<gene>
    <name evidence="4" type="ORF">C667_09357</name>
</gene>
<sequence length="274" mass="29555">MIAVALADGALQPIRTELDWLEQDGLRFSVRWVSSLALKDRARVDTVTARRPDFNPFLPPEPALTVAALGDDHLVVLNKFPVIDRHLLIVTRRFADQRAPLDEADFAALAAVVGAHGGLGFYNGGRIAGASQAHKHLQWVPAQASALGDFLPALRPGEVLDNPALPWAHAVVGLDEAAWPHPAKAAAAVHAAFRLACARLELPCAADPMPPYNLLVCRSALLLVPRTREKWDDVSLNSLAWAGSLFVRDRSQIDGLRRSGPLAVLAAVCRPRSG</sequence>
<dbReference type="GO" id="GO:0005524">
    <property type="term" value="F:ATP binding"/>
    <property type="evidence" value="ECO:0007669"/>
    <property type="project" value="InterPro"/>
</dbReference>
<feature type="domain" description="ATP adenylyltransferase C-terminal" evidence="2">
    <location>
        <begin position="163"/>
        <end position="270"/>
    </location>
</feature>
<dbReference type="EMBL" id="AMXF01000052">
    <property type="protein sequence ID" value="ENO97324.1"/>
    <property type="molecule type" value="Genomic_DNA"/>
</dbReference>
<dbReference type="SUPFAM" id="SSF54197">
    <property type="entry name" value="HIT-like"/>
    <property type="match status" value="1"/>
</dbReference>
<keyword evidence="5" id="KW-1185">Reference proteome</keyword>
<evidence type="ECO:0000313" key="4">
    <source>
        <dbReference type="EMBL" id="ENO97324.1"/>
    </source>
</evidence>
<protein>
    <submittedName>
        <fullName evidence="4">ATP adenylyltransferase</fullName>
    </submittedName>
</protein>
<dbReference type="PANTHER" id="PTHR38420">
    <property type="entry name" value="AP-4-A PHOSPHORYLASE II"/>
    <property type="match status" value="1"/>
</dbReference>
<dbReference type="Pfam" id="PF09830">
    <property type="entry name" value="ATP_transf"/>
    <property type="match status" value="1"/>
</dbReference>
<dbReference type="Pfam" id="PF19327">
    <property type="entry name" value="Ap4A_phos_N"/>
    <property type="match status" value="1"/>
</dbReference>
<dbReference type="InterPro" id="IPR043171">
    <property type="entry name" value="Ap4A_phos1/2-like"/>
</dbReference>
<keyword evidence="4" id="KW-0548">Nucleotidyltransferase</keyword>